<sequence length="123" mass="13933">MNKENKRLDRLDALLHALPFETMPMALSELDGYVTGLLACPETIPPSEWLPHVWGETGDAQFPDQKTAEKTIGAVMEHYNSVAGAMTRSLWCEPIYEVDPNSDEVLWKPWVDGFNRSLTPQHH</sequence>
<dbReference type="NCBIfam" id="TIGR02292">
    <property type="entry name" value="ygfB_yecA"/>
    <property type="match status" value="1"/>
</dbReference>
<proteinExistence type="predicted"/>
<protein>
    <submittedName>
        <fullName evidence="1">YecA family protein</fullName>
    </submittedName>
</protein>
<keyword evidence="2" id="KW-1185">Reference proteome</keyword>
<organism evidence="1 2">
    <name type="scientific">Roseinatronobacter bogoriensis subsp. barguzinensis</name>
    <dbReference type="NCBI Taxonomy" id="441209"/>
    <lineage>
        <taxon>Bacteria</taxon>
        <taxon>Pseudomonadati</taxon>
        <taxon>Pseudomonadota</taxon>
        <taxon>Alphaproteobacteria</taxon>
        <taxon>Rhodobacterales</taxon>
        <taxon>Paracoccaceae</taxon>
        <taxon>Roseinatronobacter</taxon>
    </lineage>
</organism>
<evidence type="ECO:0000313" key="1">
    <source>
        <dbReference type="EMBL" id="ATX65578.1"/>
    </source>
</evidence>
<dbReference type="InterPro" id="IPR036255">
    <property type="entry name" value="YgfB-like_sf"/>
</dbReference>
<dbReference type="InterPro" id="IPR011978">
    <property type="entry name" value="YgfB-like"/>
</dbReference>
<dbReference type="SUPFAM" id="SSF101327">
    <property type="entry name" value="YgfB-like"/>
    <property type="match status" value="1"/>
</dbReference>
<dbReference type="AlphaFoldDB" id="A0A2K8KFL5"/>
<dbReference type="Proteomes" id="UP000228948">
    <property type="component" value="Chromosome"/>
</dbReference>
<dbReference type="OrthoDB" id="1551443at2"/>
<dbReference type="Gene3D" id="1.20.120.740">
    <property type="entry name" value="YgfB uncharacterised protein family UPF0149, PF03695"/>
    <property type="match status" value="1"/>
</dbReference>
<dbReference type="STRING" id="441209.GCA_001870665_01145"/>
<dbReference type="RefSeq" id="WP_084634775.1">
    <property type="nucleotide sequence ID" value="NZ_CP024899.1"/>
</dbReference>
<dbReference type="Pfam" id="PF03695">
    <property type="entry name" value="UPF0149"/>
    <property type="match status" value="1"/>
</dbReference>
<dbReference type="KEGG" id="rbg:BG454_06855"/>
<gene>
    <name evidence="1" type="ORF">BG454_06855</name>
</gene>
<dbReference type="EMBL" id="CP024899">
    <property type="protein sequence ID" value="ATX65578.1"/>
    <property type="molecule type" value="Genomic_DNA"/>
</dbReference>
<accession>A0A2K8KFL5</accession>
<evidence type="ECO:0000313" key="2">
    <source>
        <dbReference type="Proteomes" id="UP000228948"/>
    </source>
</evidence>
<name>A0A2K8KFL5_9RHOB</name>
<reference evidence="1 2" key="1">
    <citation type="submission" date="2017-11" db="EMBL/GenBank/DDBJ databases">
        <title>Revised Sequence and Annotation of the Rhodobaca barguzinensis strain alga05 Genome.</title>
        <authorList>
            <person name="Kopejtka K."/>
            <person name="Tomasch J.M."/>
            <person name="Bunk B."/>
            <person name="Koblizek M."/>
        </authorList>
    </citation>
    <scope>NUCLEOTIDE SEQUENCE [LARGE SCALE GENOMIC DNA]</scope>
    <source>
        <strain evidence="2">alga05</strain>
    </source>
</reference>